<protein>
    <recommendedName>
        <fullName evidence="3 13">Flagellar biosynthesis protein FlhF</fullName>
    </recommendedName>
</protein>
<feature type="domain" description="AAA+ ATPase" evidence="15">
    <location>
        <begin position="265"/>
        <end position="412"/>
    </location>
</feature>
<dbReference type="EMBL" id="AP027151">
    <property type="protein sequence ID" value="BDV44448.1"/>
    <property type="molecule type" value="Genomic_DNA"/>
</dbReference>
<comment type="similarity">
    <text evidence="2">Belongs to the GTP-binding SRP family.</text>
</comment>
<dbReference type="InterPro" id="IPR020006">
    <property type="entry name" value="FlhF"/>
</dbReference>
<keyword evidence="5" id="KW-1003">Cell membrane</keyword>
<dbReference type="PANTHER" id="PTHR43134">
    <property type="entry name" value="SIGNAL RECOGNITION PARTICLE RECEPTOR SUBUNIT ALPHA"/>
    <property type="match status" value="1"/>
</dbReference>
<reference evidence="17 18" key="1">
    <citation type="submission" date="2022-12" db="EMBL/GenBank/DDBJ databases">
        <title>Polyphasic characterization of Geotalea uranireducens NIT-SL11 newly isolated from a complex of sewage sludge and microbially reduced graphene oxide.</title>
        <authorList>
            <person name="Xie L."/>
            <person name="Yoshida N."/>
            <person name="Meng L."/>
        </authorList>
    </citation>
    <scope>NUCLEOTIDE SEQUENCE [LARGE SCALE GENOMIC DNA]</scope>
    <source>
        <strain evidence="17 18">NIT-SL11</strain>
    </source>
</reference>
<feature type="region of interest" description="Disordered" evidence="14">
    <location>
        <begin position="105"/>
        <end position="135"/>
    </location>
</feature>
<keyword evidence="10" id="KW-0472">Membrane</keyword>
<evidence type="ECO:0000259" key="16">
    <source>
        <dbReference type="SMART" id="SM00962"/>
    </source>
</evidence>
<evidence type="ECO:0000256" key="13">
    <source>
        <dbReference type="NCBIfam" id="TIGR03499"/>
    </source>
</evidence>
<evidence type="ECO:0000256" key="5">
    <source>
        <dbReference type="ARBA" id="ARBA00022475"/>
    </source>
</evidence>
<dbReference type="Proteomes" id="UP001317705">
    <property type="component" value="Chromosome"/>
</dbReference>
<dbReference type="PANTHER" id="PTHR43134:SF3">
    <property type="entry name" value="FLAGELLAR BIOSYNTHESIS PROTEIN FLHF"/>
    <property type="match status" value="1"/>
</dbReference>
<evidence type="ECO:0000256" key="4">
    <source>
        <dbReference type="ARBA" id="ARBA00022448"/>
    </source>
</evidence>
<evidence type="ECO:0000256" key="2">
    <source>
        <dbReference type="ARBA" id="ARBA00008531"/>
    </source>
</evidence>
<dbReference type="RefSeq" id="WP_282000547.1">
    <property type="nucleotide sequence ID" value="NZ_AP027151.1"/>
</dbReference>
<evidence type="ECO:0000256" key="9">
    <source>
        <dbReference type="ARBA" id="ARBA00023134"/>
    </source>
</evidence>
<dbReference type="Pfam" id="PF00448">
    <property type="entry name" value="SRP54"/>
    <property type="match status" value="1"/>
</dbReference>
<keyword evidence="7" id="KW-1005">Bacterial flagellum biogenesis</keyword>
<keyword evidence="17" id="KW-0282">Flagellum</keyword>
<evidence type="ECO:0000256" key="14">
    <source>
        <dbReference type="SAM" id="MobiDB-lite"/>
    </source>
</evidence>
<keyword evidence="4" id="KW-0813">Transport</keyword>
<dbReference type="CDD" id="cd17873">
    <property type="entry name" value="FlhF"/>
    <property type="match status" value="1"/>
</dbReference>
<organism evidence="17 18">
    <name type="scientific">Geotalea uraniireducens</name>
    <dbReference type="NCBI Taxonomy" id="351604"/>
    <lineage>
        <taxon>Bacteria</taxon>
        <taxon>Pseudomonadati</taxon>
        <taxon>Thermodesulfobacteriota</taxon>
        <taxon>Desulfuromonadia</taxon>
        <taxon>Geobacterales</taxon>
        <taxon>Geobacteraceae</taxon>
        <taxon>Geotalea</taxon>
    </lineage>
</organism>
<evidence type="ECO:0000256" key="3">
    <source>
        <dbReference type="ARBA" id="ARBA00014919"/>
    </source>
</evidence>
<keyword evidence="11" id="KW-1006">Bacterial flagellum protein export</keyword>
<accession>A0ABN6VVR2</accession>
<dbReference type="InterPro" id="IPR000897">
    <property type="entry name" value="SRP54_GTPase_dom"/>
</dbReference>
<dbReference type="InterPro" id="IPR027417">
    <property type="entry name" value="P-loop_NTPase"/>
</dbReference>
<evidence type="ECO:0000256" key="1">
    <source>
        <dbReference type="ARBA" id="ARBA00004413"/>
    </source>
</evidence>
<evidence type="ECO:0000259" key="15">
    <source>
        <dbReference type="SMART" id="SM00382"/>
    </source>
</evidence>
<proteinExistence type="inferred from homology"/>
<evidence type="ECO:0000256" key="6">
    <source>
        <dbReference type="ARBA" id="ARBA00022741"/>
    </source>
</evidence>
<keyword evidence="6" id="KW-0547">Nucleotide-binding</keyword>
<keyword evidence="17" id="KW-0969">Cilium</keyword>
<keyword evidence="18" id="KW-1185">Reference proteome</keyword>
<dbReference type="InterPro" id="IPR047040">
    <property type="entry name" value="FlhF__GTPase_dom"/>
</dbReference>
<dbReference type="Gene3D" id="3.40.50.300">
    <property type="entry name" value="P-loop containing nucleotide triphosphate hydrolases"/>
    <property type="match status" value="1"/>
</dbReference>
<evidence type="ECO:0000313" key="17">
    <source>
        <dbReference type="EMBL" id="BDV44448.1"/>
    </source>
</evidence>
<name>A0ABN6VVR2_9BACT</name>
<feature type="region of interest" description="Disordered" evidence="14">
    <location>
        <begin position="161"/>
        <end position="190"/>
    </location>
</feature>
<comment type="function">
    <text evidence="12">Necessary for flagellar biosynthesis. May be involved in translocation of the flagellum.</text>
</comment>
<keyword evidence="9" id="KW-0342">GTP-binding</keyword>
<dbReference type="SMART" id="SM00382">
    <property type="entry name" value="AAA"/>
    <property type="match status" value="1"/>
</dbReference>
<dbReference type="SMART" id="SM00962">
    <property type="entry name" value="SRP54"/>
    <property type="match status" value="1"/>
</dbReference>
<dbReference type="SUPFAM" id="SSF52540">
    <property type="entry name" value="P-loop containing nucleoside triphosphate hydrolases"/>
    <property type="match status" value="1"/>
</dbReference>
<evidence type="ECO:0000256" key="10">
    <source>
        <dbReference type="ARBA" id="ARBA00023136"/>
    </source>
</evidence>
<gene>
    <name evidence="17" type="primary">flhF</name>
    <name evidence="17" type="ORF">GURASL_33710</name>
</gene>
<dbReference type="InterPro" id="IPR003593">
    <property type="entry name" value="AAA+_ATPase"/>
</dbReference>
<keyword evidence="8" id="KW-0653">Protein transport</keyword>
<dbReference type="Gene3D" id="1.20.120.1380">
    <property type="entry name" value="Flagellar FlhF biosynthesis protein, N domain"/>
    <property type="match status" value="1"/>
</dbReference>
<evidence type="ECO:0000256" key="12">
    <source>
        <dbReference type="ARBA" id="ARBA00025337"/>
    </source>
</evidence>
<feature type="domain" description="SRP54-type proteins GTP-binding" evidence="16">
    <location>
        <begin position="266"/>
        <end position="457"/>
    </location>
</feature>
<evidence type="ECO:0000313" key="18">
    <source>
        <dbReference type="Proteomes" id="UP001317705"/>
    </source>
</evidence>
<dbReference type="NCBIfam" id="TIGR03499">
    <property type="entry name" value="FlhF"/>
    <property type="match status" value="1"/>
</dbReference>
<sequence>MLVKTFEAVDMSEALKQIKAELGPDAMIISSRKERRGGFFGFFGKPVIQVTAALEVKPRQPTPNPYREAQEQQLSAKEMLESSMLAPLARELKDLRDRVEQMSRKEAAQAKAQIQEQSRPEPVAAMPPVAKDQPRDFAPKTIQRQDLEEMKKLLFKTLAAKEGSETAESAPPEAASVERKETAPVEASVENEGTKVLNGVKKALRSVVNELHRKGLERSAIRAVIEQLKPETKKEGTIESIRSFLPQAFKSVIKCGGPLALKKNGPRIIALVGPTGVGKTTTVAKLAALYALREGHRAALITIDNFRVGAVEQLKTYSRIMGVPIEVAATPAELEAAIELHGDKELILIDTAGRSPKDMEKIEELKSFLESKFAIEIHLCLAATTRDRELQEIVERFGILPISRVIFTKLDESESYGCIVNAHLRTKFPLSYFTTGQRVPEDLEIATSGRLAGLVLGDSKQ</sequence>
<evidence type="ECO:0000256" key="8">
    <source>
        <dbReference type="ARBA" id="ARBA00022927"/>
    </source>
</evidence>
<keyword evidence="17" id="KW-0966">Cell projection</keyword>
<comment type="subcellular location">
    <subcellularLocation>
        <location evidence="1">Cell membrane</location>
        <topology evidence="1">Peripheral membrane protein</topology>
        <orientation evidence="1">Cytoplasmic side</orientation>
    </subcellularLocation>
</comment>
<evidence type="ECO:0000256" key="7">
    <source>
        <dbReference type="ARBA" id="ARBA00022795"/>
    </source>
</evidence>
<evidence type="ECO:0000256" key="11">
    <source>
        <dbReference type="ARBA" id="ARBA00023225"/>
    </source>
</evidence>